<dbReference type="InterPro" id="IPR004036">
    <property type="entry name" value="Endonuclease-III-like_CS2"/>
</dbReference>
<dbReference type="Pfam" id="PF14815">
    <property type="entry name" value="NUDIX_4"/>
    <property type="match status" value="1"/>
</dbReference>
<evidence type="ECO:0000313" key="17">
    <source>
        <dbReference type="Proteomes" id="UP001143486"/>
    </source>
</evidence>
<keyword evidence="11" id="KW-0411">Iron-sulfur</keyword>
<evidence type="ECO:0000256" key="13">
    <source>
        <dbReference type="ARBA" id="ARBA00023295"/>
    </source>
</evidence>
<dbReference type="SMART" id="SM00478">
    <property type="entry name" value="ENDO3c"/>
    <property type="match status" value="1"/>
</dbReference>
<dbReference type="GO" id="GO:0046872">
    <property type="term" value="F:metal ion binding"/>
    <property type="evidence" value="ECO:0007669"/>
    <property type="project" value="UniProtKB-UniRule"/>
</dbReference>
<organism evidence="16 17">
    <name type="scientific">Maricaulis virginensis</name>
    <dbReference type="NCBI Taxonomy" id="144022"/>
    <lineage>
        <taxon>Bacteria</taxon>
        <taxon>Pseudomonadati</taxon>
        <taxon>Pseudomonadota</taxon>
        <taxon>Alphaproteobacteria</taxon>
        <taxon>Maricaulales</taxon>
        <taxon>Maricaulaceae</taxon>
        <taxon>Maricaulis</taxon>
    </lineage>
</organism>
<sequence length="353" mass="39568">MSASLSPRQDMARLRSALLDWYDREGRTLPWRIRPEDRAAGRVADPYAIWLSEIMLQQTTVPHATPYWFRFLDLWPRVEDLAAAPREDVMREWAGLGYYARARNLHACARHVAETLGGAFPDTLDGLKALPGVGEYTANAVLAAAFNKPASVVDGNVERVITRLHRVQTPLPGAKPEIRRLAAAIASPDRPGDYAQAIMDLGATVCTPRTPDCAACPWAFACAARAEGDMTRYPLKERKKPKPVRLGTAWLVRGEQGLWLRRRPDKGLLGGMVEVPSTPWTEVPPDEAPPFEADWVSRGEVRHVFTHFELRLDVRESAPAPDWQPEDGYWAAENQLDNQALPSVMRKVVKLRR</sequence>
<dbReference type="GO" id="GO:0032357">
    <property type="term" value="F:oxidized purine DNA binding"/>
    <property type="evidence" value="ECO:0007669"/>
    <property type="project" value="TreeGrafter"/>
</dbReference>
<keyword evidence="17" id="KW-1185">Reference proteome</keyword>
<dbReference type="GO" id="GO:0035485">
    <property type="term" value="F:adenine/guanine mispair binding"/>
    <property type="evidence" value="ECO:0007669"/>
    <property type="project" value="TreeGrafter"/>
</dbReference>
<keyword evidence="7" id="KW-0479">Metal-binding</keyword>
<reference evidence="16" key="1">
    <citation type="journal article" date="2014" name="Int. J. Syst. Evol. Microbiol.">
        <title>Complete genome sequence of Corynebacterium casei LMG S-19264T (=DSM 44701T), isolated from a smear-ripened cheese.</title>
        <authorList>
            <consortium name="US DOE Joint Genome Institute (JGI-PGF)"/>
            <person name="Walter F."/>
            <person name="Albersmeier A."/>
            <person name="Kalinowski J."/>
            <person name="Ruckert C."/>
        </authorList>
    </citation>
    <scope>NUCLEOTIDE SEQUENCE</scope>
    <source>
        <strain evidence="16">VKM B-1513</strain>
    </source>
</reference>
<dbReference type="InterPro" id="IPR029119">
    <property type="entry name" value="MutY_C"/>
</dbReference>
<keyword evidence="13 14" id="KW-0326">Glycosidase</keyword>
<name>A0A9W6MPB0_9PROT</name>
<keyword evidence="10 14" id="KW-0408">Iron</keyword>
<evidence type="ECO:0000256" key="10">
    <source>
        <dbReference type="ARBA" id="ARBA00023004"/>
    </source>
</evidence>
<dbReference type="InterPro" id="IPR003265">
    <property type="entry name" value="HhH-GPD_domain"/>
</dbReference>
<dbReference type="Gene3D" id="1.10.340.30">
    <property type="entry name" value="Hypothetical protein, domain 2"/>
    <property type="match status" value="1"/>
</dbReference>
<evidence type="ECO:0000256" key="2">
    <source>
        <dbReference type="ARBA" id="ARBA00002933"/>
    </source>
</evidence>
<evidence type="ECO:0000256" key="3">
    <source>
        <dbReference type="ARBA" id="ARBA00008343"/>
    </source>
</evidence>
<keyword evidence="6" id="KW-0004">4Fe-4S</keyword>
<dbReference type="InterPro" id="IPR023170">
    <property type="entry name" value="HhH_base_excis_C"/>
</dbReference>
<dbReference type="CDD" id="cd03431">
    <property type="entry name" value="NUDIX_DNA_Glycosylase_C-MutY"/>
    <property type="match status" value="1"/>
</dbReference>
<keyword evidence="8 14" id="KW-0227">DNA damage</keyword>
<dbReference type="InterPro" id="IPR000445">
    <property type="entry name" value="HhH_motif"/>
</dbReference>
<accession>A0A9W6MPB0</accession>
<keyword evidence="9" id="KW-0378">Hydrolase</keyword>
<dbReference type="Gene3D" id="1.10.1670.10">
    <property type="entry name" value="Helix-hairpin-Helix base-excision DNA repair enzymes (C-terminal)"/>
    <property type="match status" value="1"/>
</dbReference>
<dbReference type="PROSITE" id="PS01155">
    <property type="entry name" value="ENDONUCLEASE_III_2"/>
    <property type="match status" value="1"/>
</dbReference>
<evidence type="ECO:0000256" key="5">
    <source>
        <dbReference type="ARBA" id="ARBA00022023"/>
    </source>
</evidence>
<evidence type="ECO:0000256" key="4">
    <source>
        <dbReference type="ARBA" id="ARBA00012045"/>
    </source>
</evidence>
<dbReference type="EC" id="3.2.2.31" evidence="4 14"/>
<dbReference type="GO" id="GO:0051539">
    <property type="term" value="F:4 iron, 4 sulfur cluster binding"/>
    <property type="evidence" value="ECO:0007669"/>
    <property type="project" value="UniProtKB-UniRule"/>
</dbReference>
<evidence type="ECO:0000256" key="14">
    <source>
        <dbReference type="RuleBase" id="RU365096"/>
    </source>
</evidence>
<dbReference type="InterPro" id="IPR011257">
    <property type="entry name" value="DNA_glycosylase"/>
</dbReference>
<dbReference type="Pfam" id="PF00730">
    <property type="entry name" value="HhH-GPD"/>
    <property type="match status" value="1"/>
</dbReference>
<feature type="domain" description="HhH-GPD" evidence="15">
    <location>
        <begin position="55"/>
        <end position="204"/>
    </location>
</feature>
<protein>
    <recommendedName>
        <fullName evidence="5 14">Adenine DNA glycosylase</fullName>
        <ecNumber evidence="4 14">3.2.2.31</ecNumber>
    </recommendedName>
</protein>
<evidence type="ECO:0000256" key="8">
    <source>
        <dbReference type="ARBA" id="ARBA00022763"/>
    </source>
</evidence>
<evidence type="ECO:0000256" key="12">
    <source>
        <dbReference type="ARBA" id="ARBA00023204"/>
    </source>
</evidence>
<comment type="cofactor">
    <cofactor evidence="14">
        <name>[4Fe-4S] cluster</name>
        <dbReference type="ChEBI" id="CHEBI:49883"/>
    </cofactor>
    <text evidence="14">Binds 1 [4Fe-4S] cluster.</text>
</comment>
<evidence type="ECO:0000259" key="15">
    <source>
        <dbReference type="SMART" id="SM00478"/>
    </source>
</evidence>
<reference evidence="16" key="2">
    <citation type="submission" date="2023-01" db="EMBL/GenBank/DDBJ databases">
        <authorList>
            <person name="Sun Q."/>
            <person name="Evtushenko L."/>
        </authorList>
    </citation>
    <scope>NUCLEOTIDE SEQUENCE</scope>
    <source>
        <strain evidence="16">VKM B-1513</strain>
    </source>
</reference>
<dbReference type="PANTHER" id="PTHR42944">
    <property type="entry name" value="ADENINE DNA GLYCOSYLASE"/>
    <property type="match status" value="1"/>
</dbReference>
<evidence type="ECO:0000313" key="16">
    <source>
        <dbReference type="EMBL" id="GLK52947.1"/>
    </source>
</evidence>
<dbReference type="InterPro" id="IPR015797">
    <property type="entry name" value="NUDIX_hydrolase-like_dom_sf"/>
</dbReference>
<comment type="catalytic activity">
    <reaction evidence="1 14">
        <text>Hydrolyzes free adenine bases from 7,8-dihydro-8-oxoguanine:adenine mismatched double-stranded DNA, leaving an apurinic site.</text>
        <dbReference type="EC" id="3.2.2.31"/>
    </reaction>
</comment>
<keyword evidence="12" id="KW-0234">DNA repair</keyword>
<gene>
    <name evidence="16" type="primary">mutY</name>
    <name evidence="16" type="ORF">GCM10017621_24550</name>
</gene>
<dbReference type="SUPFAM" id="SSF55811">
    <property type="entry name" value="Nudix"/>
    <property type="match status" value="1"/>
</dbReference>
<dbReference type="GO" id="GO:0006284">
    <property type="term" value="P:base-excision repair"/>
    <property type="evidence" value="ECO:0007669"/>
    <property type="project" value="UniProtKB-UniRule"/>
</dbReference>
<dbReference type="Pfam" id="PF00633">
    <property type="entry name" value="HHH"/>
    <property type="match status" value="1"/>
</dbReference>
<evidence type="ECO:0000256" key="6">
    <source>
        <dbReference type="ARBA" id="ARBA00022485"/>
    </source>
</evidence>
<dbReference type="SUPFAM" id="SSF48150">
    <property type="entry name" value="DNA-glycosylase"/>
    <property type="match status" value="1"/>
</dbReference>
<dbReference type="AlphaFoldDB" id="A0A9W6MPB0"/>
<evidence type="ECO:0000256" key="9">
    <source>
        <dbReference type="ARBA" id="ARBA00022801"/>
    </source>
</evidence>
<dbReference type="Gene3D" id="3.90.79.10">
    <property type="entry name" value="Nucleoside Triphosphate Pyrophosphohydrolase"/>
    <property type="match status" value="1"/>
</dbReference>
<dbReference type="InterPro" id="IPR044298">
    <property type="entry name" value="MIG/MutY"/>
</dbReference>
<proteinExistence type="inferred from homology"/>
<comment type="caution">
    <text evidence="16">The sequence shown here is derived from an EMBL/GenBank/DDBJ whole genome shotgun (WGS) entry which is preliminary data.</text>
</comment>
<dbReference type="RefSeq" id="WP_271187307.1">
    <property type="nucleotide sequence ID" value="NZ_BSFE01000007.1"/>
</dbReference>
<evidence type="ECO:0000256" key="1">
    <source>
        <dbReference type="ARBA" id="ARBA00000843"/>
    </source>
</evidence>
<comment type="function">
    <text evidence="2">Adenine glycosylase active on G-A mispairs. MutY also corrects error-prone DNA synthesis past GO lesions which are due to the oxidatively damaged form of guanine: 7,8-dihydro-8-oxoguanine (8-oxo-dGTP).</text>
</comment>
<dbReference type="FunFam" id="1.10.340.30:FF:000002">
    <property type="entry name" value="Adenine DNA glycosylase"/>
    <property type="match status" value="1"/>
</dbReference>
<dbReference type="GO" id="GO:0006298">
    <property type="term" value="P:mismatch repair"/>
    <property type="evidence" value="ECO:0007669"/>
    <property type="project" value="TreeGrafter"/>
</dbReference>
<dbReference type="Proteomes" id="UP001143486">
    <property type="component" value="Unassembled WGS sequence"/>
</dbReference>
<comment type="similarity">
    <text evidence="3 14">Belongs to the Nth/MutY family.</text>
</comment>
<dbReference type="GO" id="GO:0000701">
    <property type="term" value="F:purine-specific mismatch base pair DNA N-glycosylase activity"/>
    <property type="evidence" value="ECO:0007669"/>
    <property type="project" value="UniProtKB-EC"/>
</dbReference>
<evidence type="ECO:0000256" key="11">
    <source>
        <dbReference type="ARBA" id="ARBA00023014"/>
    </source>
</evidence>
<dbReference type="PANTHER" id="PTHR42944:SF1">
    <property type="entry name" value="ADENINE DNA GLYCOSYLASE"/>
    <property type="match status" value="1"/>
</dbReference>
<dbReference type="EMBL" id="BSFE01000007">
    <property type="protein sequence ID" value="GLK52947.1"/>
    <property type="molecule type" value="Genomic_DNA"/>
</dbReference>
<dbReference type="GO" id="GO:0034039">
    <property type="term" value="F:8-oxo-7,8-dihydroguanine DNA N-glycosylase activity"/>
    <property type="evidence" value="ECO:0007669"/>
    <property type="project" value="TreeGrafter"/>
</dbReference>
<evidence type="ECO:0000256" key="7">
    <source>
        <dbReference type="ARBA" id="ARBA00022723"/>
    </source>
</evidence>
<dbReference type="CDD" id="cd00056">
    <property type="entry name" value="ENDO3c"/>
    <property type="match status" value="1"/>
</dbReference>